<proteinExistence type="predicted"/>
<reference evidence="2" key="1">
    <citation type="submission" date="2015-05" db="EMBL/GenBank/DDBJ databases">
        <authorList>
            <person name="Rattei Thomas"/>
        </authorList>
    </citation>
    <scope>NUCLEOTIDE SEQUENCE</scope>
    <source>
        <strain evidence="1">CV15</strain>
        <strain evidence="3">PB1</strain>
        <strain evidence="2">U1271</strain>
        <strain evidence="4">UZG1</strain>
    </source>
</reference>
<evidence type="ECO:0000313" key="4">
    <source>
        <dbReference type="EMBL" id="CRI51152.1"/>
    </source>
</evidence>
<name>A0A0F7XDU7_CHLPN</name>
<dbReference type="EMBL" id="LN847245">
    <property type="protein sequence ID" value="CRI51152.1"/>
    <property type="molecule type" value="Genomic_DNA"/>
</dbReference>
<evidence type="ECO:0000313" key="1">
    <source>
        <dbReference type="EMBL" id="CRI37611.1"/>
    </source>
</evidence>
<gene>
    <name evidence="1" type="ORF">BN1224_CV15_A_00070</name>
    <name evidence="3" type="ORF">BN1224_PB1_A_00070</name>
    <name evidence="2" type="ORF">BN1224_U1271_A_00070</name>
    <name evidence="4" type="ORF">BN1224_UZG1_A_00070</name>
</gene>
<dbReference type="EMBL" id="LN847242">
    <property type="protein sequence ID" value="CRI48897.1"/>
    <property type="molecule type" value="Genomic_DNA"/>
</dbReference>
<evidence type="ECO:0000313" key="3">
    <source>
        <dbReference type="EMBL" id="CRI49934.1"/>
    </source>
</evidence>
<organism evidence="2">
    <name type="scientific">Chlamydia pneumoniae</name>
    <name type="common">Chlamydophila pneumoniae</name>
    <dbReference type="NCBI Taxonomy" id="83558"/>
    <lineage>
        <taxon>Bacteria</taxon>
        <taxon>Pseudomonadati</taxon>
        <taxon>Chlamydiota</taxon>
        <taxon>Chlamydiia</taxon>
        <taxon>Chlamydiales</taxon>
        <taxon>Chlamydiaceae</taxon>
        <taxon>Chlamydia/Chlamydophila group</taxon>
        <taxon>Chlamydia</taxon>
    </lineage>
</organism>
<dbReference type="EMBL" id="LN847239">
    <property type="protein sequence ID" value="CRI49934.1"/>
    <property type="molecule type" value="Genomic_DNA"/>
</dbReference>
<sequence>MLKAMRTIARIRSFLMDCGFPSSKRDVERELVVLSVSGITTRKEKMSERL</sequence>
<accession>A0A0F7XDU7</accession>
<dbReference type="EMBL" id="LN846997">
    <property type="protein sequence ID" value="CRI37611.1"/>
    <property type="molecule type" value="Genomic_DNA"/>
</dbReference>
<evidence type="ECO:0000313" key="2">
    <source>
        <dbReference type="EMBL" id="CRI48897.1"/>
    </source>
</evidence>
<protein>
    <submittedName>
        <fullName evidence="2">Uncharacterized protein</fullName>
    </submittedName>
</protein>
<dbReference type="AlphaFoldDB" id="A0A0F7XDU7"/>